<dbReference type="OrthoDB" id="3182376at2759"/>
<proteinExistence type="predicted"/>
<dbReference type="KEGG" id="sla:SERLADRAFT_440009"/>
<organism>
    <name type="scientific">Serpula lacrymans var. lacrymans (strain S7.9)</name>
    <name type="common">Dry rot fungus</name>
    <dbReference type="NCBI Taxonomy" id="578457"/>
    <lineage>
        <taxon>Eukaryota</taxon>
        <taxon>Fungi</taxon>
        <taxon>Dikarya</taxon>
        <taxon>Basidiomycota</taxon>
        <taxon>Agaricomycotina</taxon>
        <taxon>Agaricomycetes</taxon>
        <taxon>Agaricomycetidae</taxon>
        <taxon>Boletales</taxon>
        <taxon>Coniophorineae</taxon>
        <taxon>Serpulaceae</taxon>
        <taxon>Serpula</taxon>
    </lineage>
</organism>
<reference evidence="2" key="1">
    <citation type="submission" date="2011-04" db="EMBL/GenBank/DDBJ databases">
        <title>Evolution of plant cell wall degrading machinery underlies the functional diversity of forest fungi.</title>
        <authorList>
            <consortium name="US DOE Joint Genome Institute (JGI-PGF)"/>
            <person name="Eastwood D.C."/>
            <person name="Floudas D."/>
            <person name="Binder M."/>
            <person name="Majcherczyk A."/>
            <person name="Schneider P."/>
            <person name="Aerts A."/>
            <person name="Asiegbu F.O."/>
            <person name="Baker S.E."/>
            <person name="Barry K."/>
            <person name="Bendiksby M."/>
            <person name="Blumentritt M."/>
            <person name="Coutinho P.M."/>
            <person name="Cullen D."/>
            <person name="Cullen D."/>
            <person name="Gathman A."/>
            <person name="Goodell B."/>
            <person name="Henrissat B."/>
            <person name="Ihrmark K."/>
            <person name="Kauserud H."/>
            <person name="Kohler A."/>
            <person name="LaButti K."/>
            <person name="Lapidus A."/>
            <person name="Lavin J.L."/>
            <person name="Lee Y.-H."/>
            <person name="Lindquist E."/>
            <person name="Lilly W."/>
            <person name="Lucas S."/>
            <person name="Morin E."/>
            <person name="Murat C."/>
            <person name="Oguiza J.A."/>
            <person name="Park J."/>
            <person name="Pisabarro A.G."/>
            <person name="Riley R."/>
            <person name="Rosling A."/>
            <person name="Salamov A."/>
            <person name="Schmidt O."/>
            <person name="Schmutz J."/>
            <person name="Skrede I."/>
            <person name="Stenlid J."/>
            <person name="Wiebenga A."/>
            <person name="Xie X."/>
            <person name="Kues U."/>
            <person name="Hibbett D.S."/>
            <person name="Hoffmeister D."/>
            <person name="Hogberg N."/>
            <person name="Martin F."/>
            <person name="Grigoriev I.V."/>
            <person name="Watkinson S.C."/>
        </authorList>
    </citation>
    <scope>NUCLEOTIDE SEQUENCE</scope>
    <source>
        <strain evidence="2">S7.9</strain>
    </source>
</reference>
<feature type="compositionally biased region" description="Basic and acidic residues" evidence="1">
    <location>
        <begin position="1"/>
        <end position="11"/>
    </location>
</feature>
<dbReference type="AlphaFoldDB" id="F8P291"/>
<evidence type="ECO:0000313" key="2">
    <source>
        <dbReference type="EMBL" id="EGO23269.1"/>
    </source>
</evidence>
<dbReference type="EMBL" id="GL945436">
    <property type="protein sequence ID" value="EGO23269.1"/>
    <property type="molecule type" value="Genomic_DNA"/>
</dbReference>
<accession>F8P291</accession>
<sequence>MSHERTDRDNENEQDLDQVDDGSSKTFTSCFTDPSEQINTQGKPALPYISWTDSCIHRLIEWLEKHLRCRQMLFSDSRSVAKDEGRPVVKDTKKVKEYIHEWIAKHVFKNDSQEMMHVAVDHHRKKFGVSVQNRLAMHALVRGLLKTGQGIPSEEASQGFDNSFQKIRKDFKWWDWLHAFWETSPKYNAKPVTGSKGQYIDSQAVTLLFPMRADHDAMARGIQQHEQERLVPLLFMGSPLHHQAMDGVDDENCS</sequence>
<dbReference type="HOGENOM" id="CLU_1094842_0_0_1"/>
<name>F8P291_SERL9</name>
<dbReference type="Proteomes" id="UP000008064">
    <property type="component" value="Unassembled WGS sequence"/>
</dbReference>
<evidence type="ECO:0000256" key="1">
    <source>
        <dbReference type="SAM" id="MobiDB-lite"/>
    </source>
</evidence>
<gene>
    <name evidence="2" type="ORF">SERLADRAFT_440009</name>
</gene>
<feature type="region of interest" description="Disordered" evidence="1">
    <location>
        <begin position="1"/>
        <end position="24"/>
    </location>
</feature>
<dbReference type="RefSeq" id="XP_007320509.1">
    <property type="nucleotide sequence ID" value="XM_007320447.1"/>
</dbReference>
<dbReference type="GeneID" id="18815294"/>
<protein>
    <submittedName>
        <fullName evidence="2">Uncharacterized protein</fullName>
    </submittedName>
</protein>